<protein>
    <submittedName>
        <fullName evidence="1">Uncharacterized protein</fullName>
    </submittedName>
</protein>
<reference evidence="1 2" key="1">
    <citation type="submission" date="2016-10" db="EMBL/GenBank/DDBJ databases">
        <authorList>
            <person name="de Groot N.N."/>
        </authorList>
    </citation>
    <scope>NUCLEOTIDE SEQUENCE [LARGE SCALE GENOMIC DNA]</scope>
    <source>
        <strain evidence="1 2">DSM 9179</strain>
    </source>
</reference>
<dbReference type="AlphaFoldDB" id="A0A1I0RW94"/>
<sequence>MEDFIFANDIDASYNCRTKELMELLRSKRTVGSKHEN</sequence>
<keyword evidence="2" id="KW-1185">Reference proteome</keyword>
<evidence type="ECO:0000313" key="1">
    <source>
        <dbReference type="EMBL" id="SEW45767.1"/>
    </source>
</evidence>
<dbReference type="STRING" id="99656.SAMN05421659_1272"/>
<name>A0A1I0RW94_9FIRM</name>
<proteinExistence type="predicted"/>
<dbReference type="Proteomes" id="UP000199701">
    <property type="component" value="Unassembled WGS sequence"/>
</dbReference>
<dbReference type="EMBL" id="FOJI01000027">
    <property type="protein sequence ID" value="SEW45767.1"/>
    <property type="molecule type" value="Genomic_DNA"/>
</dbReference>
<gene>
    <name evidence="1" type="ORF">SAMN05421659_1272</name>
</gene>
<organism evidence="1 2">
    <name type="scientific">[Clostridium] fimetarium</name>
    <dbReference type="NCBI Taxonomy" id="99656"/>
    <lineage>
        <taxon>Bacteria</taxon>
        <taxon>Bacillati</taxon>
        <taxon>Bacillota</taxon>
        <taxon>Clostridia</taxon>
        <taxon>Lachnospirales</taxon>
        <taxon>Lachnospiraceae</taxon>
    </lineage>
</organism>
<accession>A0A1I0RW94</accession>
<evidence type="ECO:0000313" key="2">
    <source>
        <dbReference type="Proteomes" id="UP000199701"/>
    </source>
</evidence>